<keyword evidence="2" id="KW-1185">Reference proteome</keyword>
<evidence type="ECO:0000313" key="2">
    <source>
        <dbReference type="Proteomes" id="UP000825701"/>
    </source>
</evidence>
<accession>A0A9E6RFS4</accession>
<dbReference type="RefSeq" id="WP_261403735.1">
    <property type="nucleotide sequence ID" value="NZ_CP081869.1"/>
</dbReference>
<dbReference type="EMBL" id="CP081869">
    <property type="protein sequence ID" value="QZO00531.1"/>
    <property type="molecule type" value="Genomic_DNA"/>
</dbReference>
<organism evidence="1 2">
    <name type="scientific">Chenggangzhangella methanolivorans</name>
    <dbReference type="NCBI Taxonomy" id="1437009"/>
    <lineage>
        <taxon>Bacteria</taxon>
        <taxon>Pseudomonadati</taxon>
        <taxon>Pseudomonadota</taxon>
        <taxon>Alphaproteobacteria</taxon>
        <taxon>Hyphomicrobiales</taxon>
        <taxon>Methylopilaceae</taxon>
        <taxon>Chenggangzhangella</taxon>
    </lineage>
</organism>
<name>A0A9E6RFS4_9HYPH</name>
<sequence>MKLSFNLRSLLAERGGKQELRDWLASDAQYWRLLPPGAFLAPGNCVIYLLPL</sequence>
<dbReference type="KEGG" id="cmet:K6K41_02020"/>
<dbReference type="Proteomes" id="UP000825701">
    <property type="component" value="Chromosome"/>
</dbReference>
<evidence type="ECO:0000313" key="1">
    <source>
        <dbReference type="EMBL" id="QZO00531.1"/>
    </source>
</evidence>
<proteinExistence type="predicted"/>
<protein>
    <submittedName>
        <fullName evidence="1">Uncharacterized protein</fullName>
    </submittedName>
</protein>
<reference evidence="1" key="1">
    <citation type="submission" date="2021-08" db="EMBL/GenBank/DDBJ databases">
        <authorList>
            <person name="Zhang H."/>
            <person name="Xu M."/>
            <person name="Yu Z."/>
            <person name="Yang L."/>
            <person name="Cai Y."/>
        </authorList>
    </citation>
    <scope>NUCLEOTIDE SEQUENCE</scope>
    <source>
        <strain evidence="1">CHL1</strain>
    </source>
</reference>
<gene>
    <name evidence="1" type="ORF">K6K41_02020</name>
</gene>
<dbReference type="AlphaFoldDB" id="A0A9E6RFS4"/>